<name>A0A9W9M2T1_9EURO</name>
<dbReference type="Proteomes" id="UP001150942">
    <property type="component" value="Unassembled WGS sequence"/>
</dbReference>
<gene>
    <name evidence="2" type="ORF">N7449_010054</name>
</gene>
<reference evidence="2" key="1">
    <citation type="submission" date="2022-11" db="EMBL/GenBank/DDBJ databases">
        <authorList>
            <person name="Petersen C."/>
        </authorList>
    </citation>
    <scope>NUCLEOTIDE SEQUENCE</scope>
    <source>
        <strain evidence="2">IBT 20477</strain>
    </source>
</reference>
<dbReference type="EMBL" id="JAPQKQ010000007">
    <property type="protein sequence ID" value="KAJ5187060.1"/>
    <property type="molecule type" value="Genomic_DNA"/>
</dbReference>
<keyword evidence="3" id="KW-1185">Reference proteome</keyword>
<accession>A0A9W9M2T1</accession>
<feature type="region of interest" description="Disordered" evidence="1">
    <location>
        <begin position="60"/>
        <end position="94"/>
    </location>
</feature>
<proteinExistence type="predicted"/>
<dbReference type="OrthoDB" id="4291164at2759"/>
<evidence type="ECO:0000256" key="1">
    <source>
        <dbReference type="SAM" id="MobiDB-lite"/>
    </source>
</evidence>
<reference evidence="2" key="2">
    <citation type="journal article" date="2023" name="IMA Fungus">
        <title>Comparative genomic study of the Penicillium genus elucidates a diverse pangenome and 15 lateral gene transfer events.</title>
        <authorList>
            <person name="Petersen C."/>
            <person name="Sorensen T."/>
            <person name="Nielsen M.R."/>
            <person name="Sondergaard T.E."/>
            <person name="Sorensen J.L."/>
            <person name="Fitzpatrick D.A."/>
            <person name="Frisvad J.C."/>
            <person name="Nielsen K.L."/>
        </authorList>
    </citation>
    <scope>NUCLEOTIDE SEQUENCE</scope>
    <source>
        <strain evidence="2">IBT 20477</strain>
    </source>
</reference>
<organism evidence="2 3">
    <name type="scientific">Penicillium cf. viridicatum</name>
    <dbReference type="NCBI Taxonomy" id="2972119"/>
    <lineage>
        <taxon>Eukaryota</taxon>
        <taxon>Fungi</taxon>
        <taxon>Dikarya</taxon>
        <taxon>Ascomycota</taxon>
        <taxon>Pezizomycotina</taxon>
        <taxon>Eurotiomycetes</taxon>
        <taxon>Eurotiomycetidae</taxon>
        <taxon>Eurotiales</taxon>
        <taxon>Aspergillaceae</taxon>
        <taxon>Penicillium</taxon>
    </lineage>
</organism>
<evidence type="ECO:0000313" key="2">
    <source>
        <dbReference type="EMBL" id="KAJ5187060.1"/>
    </source>
</evidence>
<feature type="compositionally biased region" description="Acidic residues" evidence="1">
    <location>
        <begin position="78"/>
        <end position="94"/>
    </location>
</feature>
<sequence length="274" mass="31399">MCIYWTCKYTLCGCIWDLSPSKCPDKRLCWGPRMITLESHTATCADCWTRGDKRVYEPQTYDEANRDGEASKTATFDCESDTEGSDNSSNDDEDYFSAEEFLSPSPYSRPATPQLYYEVHSELCPVSEDNEFDLTRTCDPVDPASMGRDYRARRHKATASQYSSDGTDSFVSCEGYLDEETPDEEDFGSGNEEDDVYYSIVGPTVRPKGLIKSLEDRSLRLYGSVQEYYPTEESFVWMQFFIIPDHSRTTIGLLSNYCVDRNRMKRSNLQQHEA</sequence>
<comment type="caution">
    <text evidence="2">The sequence shown here is derived from an EMBL/GenBank/DDBJ whole genome shotgun (WGS) entry which is preliminary data.</text>
</comment>
<evidence type="ECO:0000313" key="3">
    <source>
        <dbReference type="Proteomes" id="UP001150942"/>
    </source>
</evidence>
<protein>
    <submittedName>
        <fullName evidence="2">Uncharacterized protein</fullName>
    </submittedName>
</protein>
<dbReference type="AlphaFoldDB" id="A0A9W9M2T1"/>